<keyword evidence="2 5" id="KW-0489">Methyltransferase</keyword>
<dbReference type="Proteomes" id="UP000298173">
    <property type="component" value="Unassembled WGS sequence"/>
</dbReference>
<dbReference type="PANTHER" id="PTHR33841:SF1">
    <property type="entry name" value="DNA METHYLTRANSFERASE A"/>
    <property type="match status" value="1"/>
</dbReference>
<dbReference type="InterPro" id="IPR029063">
    <property type="entry name" value="SAM-dependent_MTases_sf"/>
</dbReference>
<keyword evidence="3 5" id="KW-0808">Transferase</keyword>
<dbReference type="PANTHER" id="PTHR33841">
    <property type="entry name" value="DNA METHYLTRANSFERASE YEEA-RELATED"/>
    <property type="match status" value="1"/>
</dbReference>
<dbReference type="EMBL" id="SOEY01000003">
    <property type="protein sequence ID" value="TFB76850.1"/>
    <property type="molecule type" value="Genomic_DNA"/>
</dbReference>
<organism evidence="5 6">
    <name type="scientific">Cryobacterium glaciale</name>
    <dbReference type="NCBI Taxonomy" id="1259145"/>
    <lineage>
        <taxon>Bacteria</taxon>
        <taxon>Bacillati</taxon>
        <taxon>Actinomycetota</taxon>
        <taxon>Actinomycetes</taxon>
        <taxon>Micrococcales</taxon>
        <taxon>Microbacteriaceae</taxon>
        <taxon>Cryobacterium</taxon>
    </lineage>
</organism>
<dbReference type="GO" id="GO:0032259">
    <property type="term" value="P:methylation"/>
    <property type="evidence" value="ECO:0007669"/>
    <property type="project" value="UniProtKB-KW"/>
</dbReference>
<dbReference type="EC" id="2.1.1.72" evidence="1"/>
<name>A0A4R8V5F1_9MICO</name>
<dbReference type="SUPFAM" id="SSF53335">
    <property type="entry name" value="S-adenosyl-L-methionine-dependent methyltransferases"/>
    <property type="match status" value="1"/>
</dbReference>
<sequence>MATSDAIIIGEDWISEHYFTTDAKSESFQSEAVKLRKTWDEAKAEGHSTVRSRFLEARGGLETAMANLAESPTVVTDIYATLRRVFGYEGGTSSVDRTGPVLAIRDAWATEGAGLLLVEANPVDTIDDLLQKESDSLLEPFHLDDKITLTSAARTLSALFLQENSPHLIVVLAGRWALLAERERWAEGRYAAIDLQLVCERKDDKKGGEIDRALAMLGAESVVPGADGVLWWTTIFDQSVKHTVGVSQDLREGIRLSIELIANDVLVRRVAQGLPLDDIDGQVLAKQSLRFLYRILFLLFAEASPELGVLPVGAGDYEKGYGLDRLRELTLVELSSTQARSGTHLYQSLARLFHFVDEGHAPASDAQSNDGTTDDGLASTDAPGLHFDSLKADLFLPKATAYINEVRLGNEAVQNVLRHLLLSKEVKGRDRGFISYSELGINQLGAVYEGLMSYTGFFAESDMYEVAKDGDASKGSWVVPVDRSGSIAKKDFVTTKNADTDEFTPVLHSKGTFVFRLAGRERQQSASYYTPEVLTRFVVSQALEELLDQNDTVTAADEILTLTMCEPALGSGAFAIEAVRQLAAEYLKRKQDELGERIDADEYPRRLQEVKAYLALHQVYGVDLNATAVELAEISLWLDTMLKGLNAPWFGLHLRRGNSLIGSRRAVYSAAQLNDKSWLTATPTDVPLSELAENLRDGVTARATSGKIHHFLAPSSGWGAAVDAKEASALAGDAQAKLKTWRASMRTKPSKTQVKALVDLSHRVEVLWQFSLRRLQVAEQEIRRDIGVWGAPTTPSGGTVQRAEIEATLADADGAYRRLRRVMDAWNALWFWPLTEAETGGVQPPTLDEWIAACQGLLGRHREQKATSTAHGAVALGGGSSWGELNQAEEFELAFAGVLSSADVVAAHPWLGVCERVADRQGFFHWELDFAAVFAKGGFDLQVGNPPWVRPRSDVDSLLAEGDPWWQLSLKPSEAVRAEKRTETLALPGMTDLVISGTADVAVLSTFIGAPDVYPLLAGLQPDLYRCFIEQTWRHSSTAGVVGLIHPETHFTDARAGKLRAHTYLRLRQHWHFLNERILFEIDDKAFFGVHIYGPENKSPDFVMATYIYHPEVITRSIQHDGSGQEPGLKDPDGKWDMRPHADRITHVTDDVLRTWHSVLEDDSVPLLQTRMVYTVNKGTSDALGKLAKNPRIGDLGLSFSRGWDESIDRKKGFFETLWGPVESWNDVILQGVHLFVGTPLYKSPNKTMLHNQDWSATDFETLAPDAMPITSYKPAGERRKYNASYGKWGAENQHSPRDFYRVAWRRMAANTGERTLIAGIIPRGAAHVHPLSSAGTPELSGRDLATLVGHLSSLVLDFAVRTSPKSDVQLKTLNRLPLSQSELLQDALILRTLRLNCVTDAYGDLWNKVHNPAFACDKWAGGAARTDRPKLGEVGPEWRPDVPLRIAADRRQALVEIDALVALMLGLDAEELCTIYRTQFAVLHGYERTNLYDVHGRLVPTALAADYRKRGDRLSLEERTATNPAGNTYTYEFPFTSNDREVDMRQAYAHFEKILAERS</sequence>
<dbReference type="GO" id="GO:0009007">
    <property type="term" value="F:site-specific DNA-methyltransferase (adenine-specific) activity"/>
    <property type="evidence" value="ECO:0007669"/>
    <property type="project" value="UniProtKB-EC"/>
</dbReference>
<reference evidence="5 6" key="1">
    <citation type="submission" date="2019-03" db="EMBL/GenBank/DDBJ databases">
        <title>Genomics of glacier-inhabiting Cryobacterium strains.</title>
        <authorList>
            <person name="Liu Q."/>
            <person name="Xin Y.-H."/>
        </authorList>
    </citation>
    <scope>NUCLEOTIDE SEQUENCE [LARGE SCALE GENOMIC DNA]</scope>
    <source>
        <strain evidence="5 6">HLT2-23</strain>
    </source>
</reference>
<comment type="catalytic activity">
    <reaction evidence="4">
        <text>a 2'-deoxyadenosine in DNA + S-adenosyl-L-methionine = an N(6)-methyl-2'-deoxyadenosine in DNA + S-adenosyl-L-homocysteine + H(+)</text>
        <dbReference type="Rhea" id="RHEA:15197"/>
        <dbReference type="Rhea" id="RHEA-COMP:12418"/>
        <dbReference type="Rhea" id="RHEA-COMP:12419"/>
        <dbReference type="ChEBI" id="CHEBI:15378"/>
        <dbReference type="ChEBI" id="CHEBI:57856"/>
        <dbReference type="ChEBI" id="CHEBI:59789"/>
        <dbReference type="ChEBI" id="CHEBI:90615"/>
        <dbReference type="ChEBI" id="CHEBI:90616"/>
        <dbReference type="EC" id="2.1.1.72"/>
    </reaction>
</comment>
<dbReference type="InterPro" id="IPR050953">
    <property type="entry name" value="N4_N6_ade-DNA_methylase"/>
</dbReference>
<evidence type="ECO:0000256" key="3">
    <source>
        <dbReference type="ARBA" id="ARBA00022679"/>
    </source>
</evidence>
<evidence type="ECO:0000256" key="2">
    <source>
        <dbReference type="ARBA" id="ARBA00022603"/>
    </source>
</evidence>
<dbReference type="RefSeq" id="WP_134501252.1">
    <property type="nucleotide sequence ID" value="NZ_SOEY01000003.1"/>
</dbReference>
<evidence type="ECO:0000256" key="4">
    <source>
        <dbReference type="ARBA" id="ARBA00047942"/>
    </source>
</evidence>
<evidence type="ECO:0000256" key="1">
    <source>
        <dbReference type="ARBA" id="ARBA00011900"/>
    </source>
</evidence>
<evidence type="ECO:0000313" key="6">
    <source>
        <dbReference type="Proteomes" id="UP000298173"/>
    </source>
</evidence>
<evidence type="ECO:0000313" key="5">
    <source>
        <dbReference type="EMBL" id="TFB76850.1"/>
    </source>
</evidence>
<comment type="caution">
    <text evidence="5">The sequence shown here is derived from an EMBL/GenBank/DDBJ whole genome shotgun (WGS) entry which is preliminary data.</text>
</comment>
<gene>
    <name evidence="5" type="ORF">E3O06_01385</name>
</gene>
<keyword evidence="6" id="KW-1185">Reference proteome</keyword>
<accession>A0A4R8V5F1</accession>
<dbReference type="OrthoDB" id="4280289at2"/>
<protein>
    <recommendedName>
        <fullName evidence="1">site-specific DNA-methyltransferase (adenine-specific)</fullName>
        <ecNumber evidence="1">2.1.1.72</ecNumber>
    </recommendedName>
</protein>
<dbReference type="Gene3D" id="3.40.50.150">
    <property type="entry name" value="Vaccinia Virus protein VP39"/>
    <property type="match status" value="2"/>
</dbReference>
<proteinExistence type="predicted"/>